<evidence type="ECO:0008006" key="3">
    <source>
        <dbReference type="Google" id="ProtNLM"/>
    </source>
</evidence>
<comment type="caution">
    <text evidence="1">The sequence shown here is derived from an EMBL/GenBank/DDBJ whole genome shotgun (WGS) entry which is preliminary data.</text>
</comment>
<organism evidence="1 2">
    <name type="scientific">Reichenbachiella ulvae</name>
    <dbReference type="NCBI Taxonomy" id="2980104"/>
    <lineage>
        <taxon>Bacteria</taxon>
        <taxon>Pseudomonadati</taxon>
        <taxon>Bacteroidota</taxon>
        <taxon>Cytophagia</taxon>
        <taxon>Cytophagales</taxon>
        <taxon>Reichenbachiellaceae</taxon>
        <taxon>Reichenbachiella</taxon>
    </lineage>
</organism>
<evidence type="ECO:0000313" key="1">
    <source>
        <dbReference type="EMBL" id="MCV9387780.1"/>
    </source>
</evidence>
<sequence>MEYSKRIHLLTHKGKKIYYFDFSGLRADEHPWIMDLAFELAIKQEEKTLRYISNVANTRLNIESKNKAKAFYAKLAGLGFQIKAATIGLTAWQRLIVSTIDRKMFFSNDLEKAKEYLVNEDSPNVAG</sequence>
<reference evidence="1 2" key="1">
    <citation type="submission" date="2022-10" db="EMBL/GenBank/DDBJ databases">
        <title>Comparative genomics and taxonomic characterization of three novel marine species of genus Reichenbachiella exhibiting antioxidant and polysaccharide degradation activities.</title>
        <authorList>
            <person name="Muhammad N."/>
            <person name="Lee Y.-J."/>
            <person name="Ko J."/>
            <person name="Kim S.-G."/>
        </authorList>
    </citation>
    <scope>NUCLEOTIDE SEQUENCE [LARGE SCALE GENOMIC DNA]</scope>
    <source>
        <strain evidence="1 2">ABR2-5</strain>
    </source>
</reference>
<name>A0ABT3CWD3_9BACT</name>
<evidence type="ECO:0000313" key="2">
    <source>
        <dbReference type="Proteomes" id="UP001300692"/>
    </source>
</evidence>
<dbReference type="Proteomes" id="UP001300692">
    <property type="component" value="Unassembled WGS sequence"/>
</dbReference>
<dbReference type="EMBL" id="JAOYOD010000001">
    <property type="protein sequence ID" value="MCV9387780.1"/>
    <property type="molecule type" value="Genomic_DNA"/>
</dbReference>
<protein>
    <recommendedName>
        <fullName evidence="3">STAS/SEC14 domain-containing protein</fullName>
    </recommendedName>
</protein>
<dbReference type="RefSeq" id="WP_264138598.1">
    <property type="nucleotide sequence ID" value="NZ_JAOYOD010000001.1"/>
</dbReference>
<gene>
    <name evidence="1" type="ORF">N7U62_13945</name>
</gene>
<keyword evidence="2" id="KW-1185">Reference proteome</keyword>
<accession>A0ABT3CWD3</accession>
<proteinExistence type="predicted"/>